<evidence type="ECO:0000313" key="3">
    <source>
        <dbReference type="Proteomes" id="UP001177140"/>
    </source>
</evidence>
<accession>A0AA41RU38</accession>
<comment type="caution">
    <text evidence="2">The sequence shown here is derived from an EMBL/GenBank/DDBJ whole genome shotgun (WGS) entry which is preliminary data.</text>
</comment>
<feature type="non-terminal residue" evidence="2">
    <location>
        <position position="136"/>
    </location>
</feature>
<name>A0AA41RU38_PAPNU</name>
<keyword evidence="3" id="KW-1185">Reference proteome</keyword>
<evidence type="ECO:0000256" key="1">
    <source>
        <dbReference type="SAM" id="MobiDB-lite"/>
    </source>
</evidence>
<protein>
    <submittedName>
        <fullName evidence="2">Uncharacterized protein</fullName>
    </submittedName>
</protein>
<dbReference type="EMBL" id="JAJJMA010058368">
    <property type="protein sequence ID" value="MCL7026559.1"/>
    <property type="molecule type" value="Genomic_DNA"/>
</dbReference>
<proteinExistence type="predicted"/>
<gene>
    <name evidence="2" type="ORF">MKW94_011578</name>
</gene>
<reference evidence="2" key="1">
    <citation type="submission" date="2022-03" db="EMBL/GenBank/DDBJ databases">
        <title>A functionally conserved STORR gene fusion in Papaver species that diverged 16.8 million years ago.</title>
        <authorList>
            <person name="Catania T."/>
        </authorList>
    </citation>
    <scope>NUCLEOTIDE SEQUENCE</scope>
    <source>
        <strain evidence="2">S-191538</strain>
    </source>
</reference>
<feature type="region of interest" description="Disordered" evidence="1">
    <location>
        <begin position="68"/>
        <end position="136"/>
    </location>
</feature>
<dbReference type="AlphaFoldDB" id="A0AA41RU38"/>
<sequence>MEVERNIIVSTFNNWKVVETIFKGRLWSVDGNLVIVQIYDQRGMPKHTALVPLKDGLKIKKEVQNVDAAEEMEMGETGITRAGKGPRANENSGSETVNNSQSSNSHRELTPVAKTSRNNPVLGKFDHAMNSAWKNQ</sequence>
<organism evidence="2 3">
    <name type="scientific">Papaver nudicaule</name>
    <name type="common">Iceland poppy</name>
    <dbReference type="NCBI Taxonomy" id="74823"/>
    <lineage>
        <taxon>Eukaryota</taxon>
        <taxon>Viridiplantae</taxon>
        <taxon>Streptophyta</taxon>
        <taxon>Embryophyta</taxon>
        <taxon>Tracheophyta</taxon>
        <taxon>Spermatophyta</taxon>
        <taxon>Magnoliopsida</taxon>
        <taxon>Ranunculales</taxon>
        <taxon>Papaveraceae</taxon>
        <taxon>Papaveroideae</taxon>
        <taxon>Papaver</taxon>
    </lineage>
</organism>
<dbReference type="Proteomes" id="UP001177140">
    <property type="component" value="Unassembled WGS sequence"/>
</dbReference>
<feature type="compositionally biased region" description="Polar residues" evidence="1">
    <location>
        <begin position="89"/>
        <end position="104"/>
    </location>
</feature>
<evidence type="ECO:0000313" key="2">
    <source>
        <dbReference type="EMBL" id="MCL7026559.1"/>
    </source>
</evidence>